<dbReference type="InterPro" id="IPR017871">
    <property type="entry name" value="ABC_transporter-like_CS"/>
</dbReference>
<dbReference type="PANTHER" id="PTHR43776">
    <property type="entry name" value="TRANSPORT ATP-BINDING PROTEIN"/>
    <property type="match status" value="1"/>
</dbReference>
<keyword evidence="6" id="KW-1185">Reference proteome</keyword>
<dbReference type="InterPro" id="IPR027417">
    <property type="entry name" value="P-loop_NTPase"/>
</dbReference>
<dbReference type="Pfam" id="PF00005">
    <property type="entry name" value="ABC_tran"/>
    <property type="match status" value="2"/>
</dbReference>
<dbReference type="InterPro" id="IPR003593">
    <property type="entry name" value="AAA+_ATPase"/>
</dbReference>
<sequence>MTSGPLLQLKELTIRFGSTPVVQQLDLQLNAGETLALVGESGSGKSLTALACLGLLPDTAQVSGQIQLGDQCLSDYSERQWRGLRGQKIAMIFQEPMTSLNPLHRVGRQINETLILHQGLSQREAAERSRELLQEVQLDPQLAQAWPHQLSGGQRQRVMIAMALANNPQVLLADEPTTALDVTVQQTILDLLRRLQARYGMAMLLISHDLHLVRRYSDQVAVMHQGQLVETQATAALFAQPQADYTRHLLASEPSGQPTPLAAQAEEILSLDQLRVEYARPRTRLWQKAPPPLVAVAEQSWSLRAGETLGLVGESGSGKTSLALAILRLLPSAGGEVQLLGQTLTGLTQRALLPHRRQMQLVFQDPYGSLSPRMSVMEIIGEGLALHQPQLRHDEQEAQIIQVMQEVGLDPATRFRYPHEFSGGQRQRIALARALILKPRLLILDEPTSALDRSIQAQILDLLRQLQAKYQLAYLLISHDLRVVQALSHRILVMRHGEQIELAPTHQLITQPQADYTRQLLQAAGLWHANTNAG</sequence>
<gene>
    <name evidence="5" type="ORF">V6U78_10305</name>
</gene>
<dbReference type="InterPro" id="IPR003439">
    <property type="entry name" value="ABC_transporter-like_ATP-bd"/>
</dbReference>
<protein>
    <submittedName>
        <fullName evidence="5">Dipeptide ABC transporter ATP-binding protein</fullName>
    </submittedName>
</protein>
<dbReference type="PROSITE" id="PS50893">
    <property type="entry name" value="ABC_TRANSPORTER_2"/>
    <property type="match status" value="2"/>
</dbReference>
<organism evidence="5 6">
    <name type="scientific">Marinospirillum alkalitolerans</name>
    <dbReference type="NCBI Taxonomy" id="3123374"/>
    <lineage>
        <taxon>Bacteria</taxon>
        <taxon>Pseudomonadati</taxon>
        <taxon>Pseudomonadota</taxon>
        <taxon>Gammaproteobacteria</taxon>
        <taxon>Oceanospirillales</taxon>
        <taxon>Oceanospirillaceae</taxon>
        <taxon>Marinospirillum</taxon>
    </lineage>
</organism>
<dbReference type="SUPFAM" id="SSF52540">
    <property type="entry name" value="P-loop containing nucleoside triphosphate hydrolases"/>
    <property type="match status" value="2"/>
</dbReference>
<dbReference type="RefSeq" id="WP_405340225.1">
    <property type="nucleotide sequence ID" value="NZ_JBANFI010000006.1"/>
</dbReference>
<evidence type="ECO:0000256" key="2">
    <source>
        <dbReference type="ARBA" id="ARBA00022741"/>
    </source>
</evidence>
<evidence type="ECO:0000313" key="6">
    <source>
        <dbReference type="Proteomes" id="UP001621714"/>
    </source>
</evidence>
<comment type="caution">
    <text evidence="5">The sequence shown here is derived from an EMBL/GenBank/DDBJ whole genome shotgun (WGS) entry which is preliminary data.</text>
</comment>
<keyword evidence="3 5" id="KW-0067">ATP-binding</keyword>
<evidence type="ECO:0000256" key="3">
    <source>
        <dbReference type="ARBA" id="ARBA00022840"/>
    </source>
</evidence>
<dbReference type="InterPro" id="IPR050319">
    <property type="entry name" value="ABC_transp_ATP-bind"/>
</dbReference>
<evidence type="ECO:0000313" key="5">
    <source>
        <dbReference type="EMBL" id="MFK7161427.1"/>
    </source>
</evidence>
<dbReference type="PROSITE" id="PS00211">
    <property type="entry name" value="ABC_TRANSPORTER_1"/>
    <property type="match status" value="2"/>
</dbReference>
<dbReference type="Proteomes" id="UP001621714">
    <property type="component" value="Unassembled WGS sequence"/>
</dbReference>
<feature type="domain" description="ABC transporter" evidence="4">
    <location>
        <begin position="7"/>
        <end position="250"/>
    </location>
</feature>
<dbReference type="EMBL" id="JBANFI010000006">
    <property type="protein sequence ID" value="MFK7161427.1"/>
    <property type="molecule type" value="Genomic_DNA"/>
</dbReference>
<feature type="domain" description="ABC transporter" evidence="4">
    <location>
        <begin position="274"/>
        <end position="521"/>
    </location>
</feature>
<proteinExistence type="predicted"/>
<evidence type="ECO:0000256" key="1">
    <source>
        <dbReference type="ARBA" id="ARBA00022448"/>
    </source>
</evidence>
<reference evidence="5 6" key="1">
    <citation type="submission" date="2024-02" db="EMBL/GenBank/DDBJ databases">
        <title>Marinospirillum sp. MEB 164 isolated from Lonar lake sediment.</title>
        <authorList>
            <person name="Joshi A."/>
            <person name="Thite S."/>
        </authorList>
    </citation>
    <scope>NUCLEOTIDE SEQUENCE [LARGE SCALE GENOMIC DNA]</scope>
    <source>
        <strain evidence="5 6">MEB164</strain>
    </source>
</reference>
<keyword evidence="1" id="KW-0813">Transport</keyword>
<dbReference type="GO" id="GO:0005524">
    <property type="term" value="F:ATP binding"/>
    <property type="evidence" value="ECO:0007669"/>
    <property type="project" value="UniProtKB-KW"/>
</dbReference>
<dbReference type="SMART" id="SM00382">
    <property type="entry name" value="AAA"/>
    <property type="match status" value="2"/>
</dbReference>
<name>A0ABW8Q1D5_9GAMM</name>
<evidence type="ECO:0000259" key="4">
    <source>
        <dbReference type="PROSITE" id="PS50893"/>
    </source>
</evidence>
<dbReference type="NCBIfam" id="NF008453">
    <property type="entry name" value="PRK11308.1"/>
    <property type="match status" value="2"/>
</dbReference>
<dbReference type="NCBIfam" id="NF007739">
    <property type="entry name" value="PRK10419.1"/>
    <property type="match status" value="2"/>
</dbReference>
<keyword evidence="2" id="KW-0547">Nucleotide-binding</keyword>
<dbReference type="Gene3D" id="3.40.50.300">
    <property type="entry name" value="P-loop containing nucleotide triphosphate hydrolases"/>
    <property type="match status" value="2"/>
</dbReference>
<dbReference type="CDD" id="cd03257">
    <property type="entry name" value="ABC_NikE_OppD_transporters"/>
    <property type="match status" value="2"/>
</dbReference>
<accession>A0ABW8Q1D5</accession>